<accession>A0AAE1C4G7</accession>
<dbReference type="AlphaFoldDB" id="A0AAE1C4G7"/>
<gene>
    <name evidence="2" type="ORF">LTR78_003006</name>
</gene>
<organism evidence="2 3">
    <name type="scientific">Recurvomyces mirabilis</name>
    <dbReference type="NCBI Taxonomy" id="574656"/>
    <lineage>
        <taxon>Eukaryota</taxon>
        <taxon>Fungi</taxon>
        <taxon>Dikarya</taxon>
        <taxon>Ascomycota</taxon>
        <taxon>Pezizomycotina</taxon>
        <taxon>Dothideomycetes</taxon>
        <taxon>Dothideomycetidae</taxon>
        <taxon>Mycosphaerellales</taxon>
        <taxon>Teratosphaeriaceae</taxon>
        <taxon>Recurvomyces</taxon>
    </lineage>
</organism>
<protein>
    <submittedName>
        <fullName evidence="2">Uncharacterized protein</fullName>
    </submittedName>
</protein>
<reference evidence="2" key="1">
    <citation type="submission" date="2023-07" db="EMBL/GenBank/DDBJ databases">
        <title>Black Yeasts Isolated from many extreme environments.</title>
        <authorList>
            <person name="Coleine C."/>
            <person name="Stajich J.E."/>
            <person name="Selbmann L."/>
        </authorList>
    </citation>
    <scope>NUCLEOTIDE SEQUENCE</scope>
    <source>
        <strain evidence="2">CCFEE 5485</strain>
    </source>
</reference>
<name>A0AAE1C4G7_9PEZI</name>
<sequence length="308" mass="34866">MNTTPTLPRATVLQTLTSFSKAKAHIQLLRWTQMTSSNWSAASTNYMYTQDLLDDAKFVLSEARAAFEARRRLHLDEDDDFSEPEWCDEDLCTAQTELGRVKVVAAMAEEMSRQLNGEKIRARKGMDAFLRQFPEFAQVARRTTTTSERRRPTVCGDGDEDDWTAAHKAKRARTTTTTTNPSTSSAPEEPTIEQKTSKAQMQTWLTSAKVVLTDRTNMTAFPTPPPLLCTTLSCRTTTNAAKLRWDRRALEACEHVIQLAFEDMAAKQLRRERHEWHPDRFAVCRGAGKVGSEVVEGWQRMAAEVFKA</sequence>
<feature type="non-terminal residue" evidence="2">
    <location>
        <position position="308"/>
    </location>
</feature>
<proteinExistence type="predicted"/>
<evidence type="ECO:0000256" key="1">
    <source>
        <dbReference type="SAM" id="MobiDB-lite"/>
    </source>
</evidence>
<feature type="compositionally biased region" description="Low complexity" evidence="1">
    <location>
        <begin position="174"/>
        <end position="189"/>
    </location>
</feature>
<dbReference type="Proteomes" id="UP001274830">
    <property type="component" value="Unassembled WGS sequence"/>
</dbReference>
<evidence type="ECO:0000313" key="3">
    <source>
        <dbReference type="Proteomes" id="UP001274830"/>
    </source>
</evidence>
<comment type="caution">
    <text evidence="2">The sequence shown here is derived from an EMBL/GenBank/DDBJ whole genome shotgun (WGS) entry which is preliminary data.</text>
</comment>
<keyword evidence="3" id="KW-1185">Reference proteome</keyword>
<dbReference type="EMBL" id="JAUTXT010000007">
    <property type="protein sequence ID" value="KAK3677468.1"/>
    <property type="molecule type" value="Genomic_DNA"/>
</dbReference>
<evidence type="ECO:0000313" key="2">
    <source>
        <dbReference type="EMBL" id="KAK3677468.1"/>
    </source>
</evidence>
<feature type="region of interest" description="Disordered" evidence="1">
    <location>
        <begin position="141"/>
        <end position="199"/>
    </location>
</feature>